<sequence length="325" mass="33798">MTSPVSPTTPSRPRFEAIDAARGVALAAMATYHALWDLGALRLTPENYALTPLGRAAAHGIAGSFLILVGVGLVLMNGTRFAARPFAMRLARIAGAALLVTGATVLTDPAHYIFFGILHCIAVASVLALPFVRGLPVWSAAVAGLAILAAPHFIAADWLDAPVLAFLGLGRGTPQTNDYVPLMPWAGLVLIGVALARAGLPAFAGSRVGGWRARPARALTFAGRHSLAVYLIHQPVLMGLFTGLVSLTGPHPQAGVAEFRALYVRNCTATGGEAGACAAAASCVSDAFRREGLWADRPRSFTAEERLKAQALSQACYDAAEGTAP</sequence>
<comment type="caution">
    <text evidence="3">The sequence shown here is derived from an EMBL/GenBank/DDBJ whole genome shotgun (WGS) entry which is preliminary data.</text>
</comment>
<evidence type="ECO:0000313" key="4">
    <source>
        <dbReference type="Proteomes" id="UP001549145"/>
    </source>
</evidence>
<evidence type="ECO:0000256" key="1">
    <source>
        <dbReference type="SAM" id="Phobius"/>
    </source>
</evidence>
<dbReference type="Proteomes" id="UP001549145">
    <property type="component" value="Unassembled WGS sequence"/>
</dbReference>
<gene>
    <name evidence="3" type="ORF">ABID43_001809</name>
</gene>
<feature type="domain" description="Heparan-alpha-glucosaminide N-acetyltransferase catalytic" evidence="2">
    <location>
        <begin position="14"/>
        <end position="235"/>
    </location>
</feature>
<feature type="transmembrane region" description="Helical" evidence="1">
    <location>
        <begin position="112"/>
        <end position="132"/>
    </location>
</feature>
<organism evidence="3 4">
    <name type="scientific">Methylobacterium goesingense</name>
    <dbReference type="NCBI Taxonomy" id="243690"/>
    <lineage>
        <taxon>Bacteria</taxon>
        <taxon>Pseudomonadati</taxon>
        <taxon>Pseudomonadota</taxon>
        <taxon>Alphaproteobacteria</taxon>
        <taxon>Hyphomicrobiales</taxon>
        <taxon>Methylobacteriaceae</taxon>
        <taxon>Methylobacterium</taxon>
    </lineage>
</organism>
<keyword evidence="1" id="KW-1133">Transmembrane helix</keyword>
<evidence type="ECO:0000313" key="3">
    <source>
        <dbReference type="EMBL" id="MET3692278.1"/>
    </source>
</evidence>
<accession>A0ABV2L371</accession>
<dbReference type="RefSeq" id="WP_238275371.1">
    <property type="nucleotide sequence ID" value="NZ_BPQL01000006.1"/>
</dbReference>
<evidence type="ECO:0000259" key="2">
    <source>
        <dbReference type="Pfam" id="PF07786"/>
    </source>
</evidence>
<dbReference type="Pfam" id="PF07786">
    <property type="entry name" value="HGSNAT_cat"/>
    <property type="match status" value="1"/>
</dbReference>
<keyword evidence="4" id="KW-1185">Reference proteome</keyword>
<dbReference type="EMBL" id="JBEPMM010000003">
    <property type="protein sequence ID" value="MET3692278.1"/>
    <property type="molecule type" value="Genomic_DNA"/>
</dbReference>
<keyword evidence="1" id="KW-0472">Membrane</keyword>
<proteinExistence type="predicted"/>
<feature type="transmembrane region" description="Helical" evidence="1">
    <location>
        <begin position="179"/>
        <end position="204"/>
    </location>
</feature>
<reference evidence="3 4" key="1">
    <citation type="submission" date="2024-06" db="EMBL/GenBank/DDBJ databases">
        <title>Genomic Encyclopedia of Type Strains, Phase IV (KMG-IV): sequencing the most valuable type-strain genomes for metagenomic binning, comparative biology and taxonomic classification.</title>
        <authorList>
            <person name="Goeker M."/>
        </authorList>
    </citation>
    <scope>NUCLEOTIDE SEQUENCE [LARGE SCALE GENOMIC DNA]</scope>
    <source>
        <strain evidence="3 4">DSM 21331</strain>
    </source>
</reference>
<name>A0ABV2L371_9HYPH</name>
<protein>
    <submittedName>
        <fullName evidence="3">Membrane protein</fullName>
    </submittedName>
</protein>
<dbReference type="InterPro" id="IPR012429">
    <property type="entry name" value="HGSNAT_cat"/>
</dbReference>
<feature type="transmembrane region" description="Helical" evidence="1">
    <location>
        <begin position="90"/>
        <end position="106"/>
    </location>
</feature>
<feature type="transmembrane region" description="Helical" evidence="1">
    <location>
        <begin position="137"/>
        <end position="159"/>
    </location>
</feature>
<keyword evidence="1" id="KW-0812">Transmembrane</keyword>
<feature type="transmembrane region" description="Helical" evidence="1">
    <location>
        <begin position="56"/>
        <end position="78"/>
    </location>
</feature>